<dbReference type="Proteomes" id="UP000703590">
    <property type="component" value="Unassembled WGS sequence"/>
</dbReference>
<protein>
    <submittedName>
        <fullName evidence="2">Twin-arginine translocation signal domain-containing protein</fullName>
    </submittedName>
</protein>
<dbReference type="RefSeq" id="WP_205457769.1">
    <property type="nucleotide sequence ID" value="NZ_JAFHKK010000001.1"/>
</dbReference>
<sequence length="63" mass="6567">MVEARRGFLKKAAVAGAVTAVAAVAASGKQSYSSGGVVVGKSPKTEILYKKTQAWEAYYQSAK</sequence>
<keyword evidence="1" id="KW-0500">Molybdenum</keyword>
<name>A0ABS2WPK6_9BACT</name>
<accession>A0ABS2WPK6</accession>
<keyword evidence="3" id="KW-1185">Reference proteome</keyword>
<comment type="caution">
    <text evidence="2">The sequence shown here is derived from an EMBL/GenBank/DDBJ whole genome shotgun (WGS) entry which is preliminary data.</text>
</comment>
<dbReference type="NCBIfam" id="TIGR01409">
    <property type="entry name" value="TAT_signal_seq"/>
    <property type="match status" value="1"/>
</dbReference>
<dbReference type="PROSITE" id="PS51318">
    <property type="entry name" value="TAT"/>
    <property type="match status" value="1"/>
</dbReference>
<reference evidence="2 3" key="1">
    <citation type="submission" date="2021-02" db="EMBL/GenBank/DDBJ databases">
        <title>Sulfurospirillum tamanensis sp. nov.</title>
        <authorList>
            <person name="Frolova A."/>
            <person name="Merkel A."/>
            <person name="Slobodkin A."/>
        </authorList>
    </citation>
    <scope>NUCLEOTIDE SEQUENCE [LARGE SCALE GENOMIC DNA]</scope>
    <source>
        <strain evidence="2 3">T05b</strain>
    </source>
</reference>
<reference evidence="2 3" key="3">
    <citation type="submission" date="2021-02" db="EMBL/GenBank/DDBJ databases">
        <authorList>
            <person name="Merkel A.Y."/>
        </authorList>
    </citation>
    <scope>NUCLEOTIDE SEQUENCE [LARGE SCALE GENOMIC DNA]</scope>
    <source>
        <strain evidence="2 3">T05b</strain>
    </source>
</reference>
<dbReference type="EMBL" id="JAFHKK010000001">
    <property type="protein sequence ID" value="MBN2963338.1"/>
    <property type="molecule type" value="Genomic_DNA"/>
</dbReference>
<proteinExistence type="predicted"/>
<gene>
    <name evidence="2" type="ORF">JWV37_00965</name>
</gene>
<dbReference type="InterPro" id="IPR006311">
    <property type="entry name" value="TAT_signal"/>
</dbReference>
<dbReference type="InterPro" id="IPR019546">
    <property type="entry name" value="TAT_signal_bac_arc"/>
</dbReference>
<organism evidence="2 3">
    <name type="scientific">Sulfurospirillum tamanense</name>
    <dbReference type="NCBI Taxonomy" id="2813362"/>
    <lineage>
        <taxon>Bacteria</taxon>
        <taxon>Pseudomonadati</taxon>
        <taxon>Campylobacterota</taxon>
        <taxon>Epsilonproteobacteria</taxon>
        <taxon>Campylobacterales</taxon>
        <taxon>Sulfurospirillaceae</taxon>
        <taxon>Sulfurospirillum</taxon>
    </lineage>
</organism>
<evidence type="ECO:0000256" key="1">
    <source>
        <dbReference type="ARBA" id="ARBA00022505"/>
    </source>
</evidence>
<reference evidence="3" key="2">
    <citation type="submission" date="2021-02" db="EMBL/GenBank/DDBJ databases">
        <title>Sulfurospirillum tamanensis sp. nov.</title>
        <authorList>
            <person name="Merkel A.Y."/>
        </authorList>
    </citation>
    <scope>NUCLEOTIDE SEQUENCE [LARGE SCALE GENOMIC DNA]</scope>
    <source>
        <strain evidence="3">T05b</strain>
    </source>
</reference>
<evidence type="ECO:0000313" key="2">
    <source>
        <dbReference type="EMBL" id="MBN2963338.1"/>
    </source>
</evidence>
<evidence type="ECO:0000313" key="3">
    <source>
        <dbReference type="Proteomes" id="UP000703590"/>
    </source>
</evidence>